<name>A0A5N6XDL7_9EURO</name>
<dbReference type="Gene3D" id="1.20.120.1760">
    <property type="match status" value="1"/>
</dbReference>
<evidence type="ECO:0008006" key="7">
    <source>
        <dbReference type="Google" id="ProtNLM"/>
    </source>
</evidence>
<dbReference type="PANTHER" id="PTHR10414">
    <property type="entry name" value="ETHANOLAMINEPHOSPHOTRANSFERASE"/>
    <property type="match status" value="1"/>
</dbReference>
<proteinExistence type="inferred from homology"/>
<comment type="similarity">
    <text evidence="2">Belongs to the CDP-alcohol phosphatidyltransferase class-I family.</text>
</comment>
<feature type="transmembrane region" description="Helical" evidence="4">
    <location>
        <begin position="364"/>
        <end position="388"/>
    </location>
</feature>
<evidence type="ECO:0000256" key="3">
    <source>
        <dbReference type="ARBA" id="ARBA00023136"/>
    </source>
</evidence>
<keyword evidence="3 4" id="KW-0472">Membrane</keyword>
<evidence type="ECO:0000313" key="6">
    <source>
        <dbReference type="Proteomes" id="UP000325945"/>
    </source>
</evidence>
<organism evidence="5 6">
    <name type="scientific">Aspergillus sergii</name>
    <dbReference type="NCBI Taxonomy" id="1034303"/>
    <lineage>
        <taxon>Eukaryota</taxon>
        <taxon>Fungi</taxon>
        <taxon>Dikarya</taxon>
        <taxon>Ascomycota</taxon>
        <taxon>Pezizomycotina</taxon>
        <taxon>Eurotiomycetes</taxon>
        <taxon>Eurotiomycetidae</taxon>
        <taxon>Eurotiales</taxon>
        <taxon>Aspergillaceae</taxon>
        <taxon>Aspergillus</taxon>
        <taxon>Aspergillus subgen. Circumdati</taxon>
    </lineage>
</organism>
<feature type="transmembrane region" description="Helical" evidence="4">
    <location>
        <begin position="251"/>
        <end position="275"/>
    </location>
</feature>
<dbReference type="GO" id="GO:0004307">
    <property type="term" value="F:ethanolaminephosphotransferase activity"/>
    <property type="evidence" value="ECO:0007669"/>
    <property type="project" value="TreeGrafter"/>
</dbReference>
<dbReference type="Proteomes" id="UP000325945">
    <property type="component" value="Unassembled WGS sequence"/>
</dbReference>
<dbReference type="GO" id="GO:0005794">
    <property type="term" value="C:Golgi apparatus"/>
    <property type="evidence" value="ECO:0007669"/>
    <property type="project" value="TreeGrafter"/>
</dbReference>
<keyword evidence="4" id="KW-1133">Transmembrane helix</keyword>
<dbReference type="InterPro" id="IPR043130">
    <property type="entry name" value="CDP-OH_PTrfase_TM_dom"/>
</dbReference>
<dbReference type="GO" id="GO:0004142">
    <property type="term" value="F:diacylglycerol cholinephosphotransferase activity"/>
    <property type="evidence" value="ECO:0007669"/>
    <property type="project" value="TreeGrafter"/>
</dbReference>
<dbReference type="EMBL" id="ML741775">
    <property type="protein sequence ID" value="KAE8330219.1"/>
    <property type="molecule type" value="Genomic_DNA"/>
</dbReference>
<dbReference type="InterPro" id="IPR014472">
    <property type="entry name" value="CHOPT"/>
</dbReference>
<feature type="transmembrane region" description="Helical" evidence="4">
    <location>
        <begin position="181"/>
        <end position="200"/>
    </location>
</feature>
<accession>A0A5N6XDL7</accession>
<feature type="transmembrane region" description="Helical" evidence="4">
    <location>
        <begin position="212"/>
        <end position="231"/>
    </location>
</feature>
<feature type="transmembrane region" description="Helical" evidence="4">
    <location>
        <begin position="296"/>
        <end position="318"/>
    </location>
</feature>
<dbReference type="GO" id="GO:0006646">
    <property type="term" value="P:phosphatidylethanolamine biosynthetic process"/>
    <property type="evidence" value="ECO:0007669"/>
    <property type="project" value="TreeGrafter"/>
</dbReference>
<gene>
    <name evidence="5" type="ORF">BDV39DRAFT_202407</name>
</gene>
<comment type="subcellular location">
    <subcellularLocation>
        <location evidence="1">Membrane</location>
    </subcellularLocation>
</comment>
<keyword evidence="4" id="KW-0812">Transmembrane</keyword>
<evidence type="ECO:0000256" key="1">
    <source>
        <dbReference type="ARBA" id="ARBA00004370"/>
    </source>
</evidence>
<reference evidence="6" key="1">
    <citation type="submission" date="2019-04" db="EMBL/GenBank/DDBJ databases">
        <title>Friends and foes A comparative genomics studyof 23 Aspergillus species from section Flavi.</title>
        <authorList>
            <consortium name="DOE Joint Genome Institute"/>
            <person name="Kjaerbolling I."/>
            <person name="Vesth T."/>
            <person name="Frisvad J.C."/>
            <person name="Nybo J.L."/>
            <person name="Theobald S."/>
            <person name="Kildgaard S."/>
            <person name="Isbrandt T."/>
            <person name="Kuo A."/>
            <person name="Sato A."/>
            <person name="Lyhne E.K."/>
            <person name="Kogle M.E."/>
            <person name="Wiebenga A."/>
            <person name="Kun R.S."/>
            <person name="Lubbers R.J."/>
            <person name="Makela M.R."/>
            <person name="Barry K."/>
            <person name="Chovatia M."/>
            <person name="Clum A."/>
            <person name="Daum C."/>
            <person name="Haridas S."/>
            <person name="He G."/>
            <person name="LaButti K."/>
            <person name="Lipzen A."/>
            <person name="Mondo S."/>
            <person name="Riley R."/>
            <person name="Salamov A."/>
            <person name="Simmons B.A."/>
            <person name="Magnuson J.K."/>
            <person name="Henrissat B."/>
            <person name="Mortensen U.H."/>
            <person name="Larsen T.O."/>
            <person name="Devries R.P."/>
            <person name="Grigoriev I.V."/>
            <person name="Machida M."/>
            <person name="Baker S.E."/>
            <person name="Andersen M.R."/>
        </authorList>
    </citation>
    <scope>NUCLEOTIDE SEQUENCE [LARGE SCALE GENOMIC DNA]</scope>
    <source>
        <strain evidence="6">CBS 130017</strain>
    </source>
</reference>
<keyword evidence="6" id="KW-1185">Reference proteome</keyword>
<evidence type="ECO:0000256" key="2">
    <source>
        <dbReference type="ARBA" id="ARBA00010441"/>
    </source>
</evidence>
<evidence type="ECO:0000256" key="4">
    <source>
        <dbReference type="SAM" id="Phobius"/>
    </source>
</evidence>
<feature type="transmembrane region" description="Helical" evidence="4">
    <location>
        <begin position="84"/>
        <end position="108"/>
    </location>
</feature>
<evidence type="ECO:0000313" key="5">
    <source>
        <dbReference type="EMBL" id="KAE8330219.1"/>
    </source>
</evidence>
<feature type="transmembrane region" description="Helical" evidence="4">
    <location>
        <begin position="324"/>
        <end position="343"/>
    </location>
</feature>
<protein>
    <recommendedName>
        <fullName evidence="7">CDP-alcohol phosphatidyltransferase-domain-containing protein</fullName>
    </recommendedName>
</protein>
<dbReference type="AlphaFoldDB" id="A0A5N6XDL7"/>
<dbReference type="GO" id="GO:0005789">
    <property type="term" value="C:endoplasmic reticulum membrane"/>
    <property type="evidence" value="ECO:0007669"/>
    <property type="project" value="TreeGrafter"/>
</dbReference>
<sequence>MSAFWIGRAWGHIPPGKRLSFSTTKDTSNGRPTSHRMRGRVLDENEMAFLRDTIYIYNAFNDSYLELLFLQRFWIKLSGMVPDWIAPCVLTCTGFTINVVTCLILLYYSPSTGGDAPPWAFVLATIGVFAYQTLDGIDGKVAIANQNTQIEEVYDHGCDAISTIFVTLEISVAFQLGRYPMLNFLCLLVPSIAFFSTHWLCHIKHQMVFGRVDIAEAQFLMMAIHLLTAYFGQSMWHIHLVSVRGFQVALVHIMVFGIIFGLLLAIFHNVNLAVLGAKTPLEKLGVRIPARRGLRIWYPLVPIAALTVLAIWAFYFGYFVVSPTTFYITFGLAYAKVTIKLLMKNISHGTMELTDTALLPPLFIALNTLLSLILPTTALTWSLFLTAIDLGCYFSCASWDLRDALGLNIFSIKYPPGHPRSRNGPCGLYFHGLNKEDILRNPRANLPRGYNGDITFDFE</sequence>
<dbReference type="PANTHER" id="PTHR10414:SF37">
    <property type="entry name" value="BB IN A BOXCAR, ISOFORM C"/>
    <property type="match status" value="1"/>
</dbReference>